<dbReference type="RefSeq" id="WP_073354603.1">
    <property type="nucleotide sequence ID" value="NZ_FQUZ01000005.1"/>
</dbReference>
<evidence type="ECO:0000259" key="3">
    <source>
        <dbReference type="Pfam" id="PF00263"/>
    </source>
</evidence>
<feature type="signal peptide" evidence="2">
    <location>
        <begin position="1"/>
        <end position="42"/>
    </location>
</feature>
<keyword evidence="2" id="KW-0732">Signal</keyword>
<dbReference type="Proteomes" id="UP000184327">
    <property type="component" value="Unassembled WGS sequence"/>
</dbReference>
<sequence>MSTNTPPSQLSLLSQAAHTPWRTMLASTLLCAMTTAVGTAHAEENDTASYDATGANTAIGELLQMTVGTQQRINPGYGVSRIAIANPAVLDVKVLRQDPGSSSDLAELLLTPQAAGTTTLLVWPRQSGTPQTWTVQVKGQRLELDRQLKSLPEHAQAVENLRLGAAAETPLQDRSQIAVKSNTVQVDVQVVEFRKSAMKRAGINIFSQGANDHGFNFGLYNPATGTGQTPFAEAMNLVMGFGKAFSGAGLDVRLSVLEGNGLARVLAKPTLLAHSGQTASFLAGGELPIPISNRDGNITIEYKEFGISLQLTPTILSNERIALKVAPEASDLDYSNSVSVGGVSVPAITTRRADTMVELADGESFVIGGLVSRNTASNVNKVPLLGDLPIIGSFFKNLSYTQDETELAIVVTPRLVQPLPANTDLDRLLPGASSERPNASQVWEPFFAGGLKPDAALPGFSY</sequence>
<dbReference type="PANTHER" id="PTHR30332">
    <property type="entry name" value="PROBABLE GENERAL SECRETION PATHWAY PROTEIN D"/>
    <property type="match status" value="1"/>
</dbReference>
<dbReference type="Pfam" id="PF13629">
    <property type="entry name" value="T2SS-T3SS_pil_N"/>
    <property type="match status" value="1"/>
</dbReference>
<dbReference type="STRING" id="1122156.SAMN02745117_00644"/>
<organism evidence="5 6">
    <name type="scientific">Lampropedia hyalina DSM 16112</name>
    <dbReference type="NCBI Taxonomy" id="1122156"/>
    <lineage>
        <taxon>Bacteria</taxon>
        <taxon>Pseudomonadati</taxon>
        <taxon>Pseudomonadota</taxon>
        <taxon>Betaproteobacteria</taxon>
        <taxon>Burkholderiales</taxon>
        <taxon>Comamonadaceae</taxon>
        <taxon>Lampropedia</taxon>
    </lineage>
</organism>
<dbReference type="InterPro" id="IPR050810">
    <property type="entry name" value="Bact_Secretion_Sys_Channel"/>
</dbReference>
<dbReference type="GO" id="GO:0015627">
    <property type="term" value="C:type II protein secretion system complex"/>
    <property type="evidence" value="ECO:0007669"/>
    <property type="project" value="TreeGrafter"/>
</dbReference>
<feature type="domain" description="Type II/III secretion system secretin-like" evidence="3">
    <location>
        <begin position="257"/>
        <end position="416"/>
    </location>
</feature>
<evidence type="ECO:0000313" key="5">
    <source>
        <dbReference type="EMBL" id="SHE66213.1"/>
    </source>
</evidence>
<gene>
    <name evidence="5" type="ORF">SAMN02745117_00644</name>
</gene>
<dbReference type="PANTHER" id="PTHR30332:SF17">
    <property type="entry name" value="TYPE IV PILIATION SYSTEM PROTEIN DR_0774-RELATED"/>
    <property type="match status" value="1"/>
</dbReference>
<protein>
    <submittedName>
        <fullName evidence="5">Pilus assembly protein CpaC</fullName>
    </submittedName>
</protein>
<feature type="chain" id="PRO_5012499743" evidence="2">
    <location>
        <begin position="43"/>
        <end position="462"/>
    </location>
</feature>
<dbReference type="InterPro" id="IPR032789">
    <property type="entry name" value="T2SS-T3SS_pil_N"/>
</dbReference>
<evidence type="ECO:0000256" key="2">
    <source>
        <dbReference type="SAM" id="SignalP"/>
    </source>
</evidence>
<accession>A0A1M4VBB0</accession>
<dbReference type="GO" id="GO:0009306">
    <property type="term" value="P:protein secretion"/>
    <property type="evidence" value="ECO:0007669"/>
    <property type="project" value="InterPro"/>
</dbReference>
<evidence type="ECO:0000259" key="4">
    <source>
        <dbReference type="Pfam" id="PF13629"/>
    </source>
</evidence>
<dbReference type="AlphaFoldDB" id="A0A1M4VBB0"/>
<keyword evidence="6" id="KW-1185">Reference proteome</keyword>
<dbReference type="Pfam" id="PF00263">
    <property type="entry name" value="Secretin"/>
    <property type="match status" value="1"/>
</dbReference>
<proteinExistence type="inferred from homology"/>
<dbReference type="InterPro" id="IPR004846">
    <property type="entry name" value="T2SS/T3SS_dom"/>
</dbReference>
<reference evidence="5 6" key="1">
    <citation type="submission" date="2016-11" db="EMBL/GenBank/DDBJ databases">
        <authorList>
            <person name="Jaros S."/>
            <person name="Januszkiewicz K."/>
            <person name="Wedrychowicz H."/>
        </authorList>
    </citation>
    <scope>NUCLEOTIDE SEQUENCE [LARGE SCALE GENOMIC DNA]</scope>
    <source>
        <strain evidence="5 6">DSM 16112</strain>
    </source>
</reference>
<evidence type="ECO:0000313" key="6">
    <source>
        <dbReference type="Proteomes" id="UP000184327"/>
    </source>
</evidence>
<feature type="domain" description="Pilus formation protein N-terminal" evidence="4">
    <location>
        <begin position="63"/>
        <end position="137"/>
    </location>
</feature>
<name>A0A1M4VBB0_9BURK</name>
<comment type="similarity">
    <text evidence="1">Belongs to the bacterial secretin family.</text>
</comment>
<evidence type="ECO:0000256" key="1">
    <source>
        <dbReference type="RuleBase" id="RU004003"/>
    </source>
</evidence>
<dbReference type="InterPro" id="IPR001775">
    <property type="entry name" value="GspD/PilQ"/>
</dbReference>
<dbReference type="EMBL" id="FQUZ01000005">
    <property type="protein sequence ID" value="SHE66213.1"/>
    <property type="molecule type" value="Genomic_DNA"/>
</dbReference>
<dbReference type="PRINTS" id="PR00811">
    <property type="entry name" value="BCTERIALGSPD"/>
</dbReference>